<reference evidence="2 3" key="1">
    <citation type="submission" date="2020-06" db="EMBL/GenBank/DDBJ databases">
        <authorList>
            <person name="Li R."/>
            <person name="Bekaert M."/>
        </authorList>
    </citation>
    <scope>NUCLEOTIDE SEQUENCE [LARGE SCALE GENOMIC DNA]</scope>
    <source>
        <strain evidence="3">wild</strain>
    </source>
</reference>
<evidence type="ECO:0000313" key="3">
    <source>
        <dbReference type="Proteomes" id="UP000507470"/>
    </source>
</evidence>
<dbReference type="Proteomes" id="UP000507470">
    <property type="component" value="Unassembled WGS sequence"/>
</dbReference>
<accession>A0A6J8CF02</accession>
<protein>
    <submittedName>
        <fullName evidence="2">Uncharacterized protein</fullName>
    </submittedName>
</protein>
<gene>
    <name evidence="2" type="ORF">MCOR_29458</name>
</gene>
<keyword evidence="1" id="KW-0175">Coiled coil</keyword>
<feature type="coiled-coil region" evidence="1">
    <location>
        <begin position="34"/>
        <end position="68"/>
    </location>
</feature>
<evidence type="ECO:0000256" key="1">
    <source>
        <dbReference type="SAM" id="Coils"/>
    </source>
</evidence>
<keyword evidence="3" id="KW-1185">Reference proteome</keyword>
<organism evidence="2 3">
    <name type="scientific">Mytilus coruscus</name>
    <name type="common">Sea mussel</name>
    <dbReference type="NCBI Taxonomy" id="42192"/>
    <lineage>
        <taxon>Eukaryota</taxon>
        <taxon>Metazoa</taxon>
        <taxon>Spiralia</taxon>
        <taxon>Lophotrochozoa</taxon>
        <taxon>Mollusca</taxon>
        <taxon>Bivalvia</taxon>
        <taxon>Autobranchia</taxon>
        <taxon>Pteriomorphia</taxon>
        <taxon>Mytilida</taxon>
        <taxon>Mytiloidea</taxon>
        <taxon>Mytilidae</taxon>
        <taxon>Mytilinae</taxon>
        <taxon>Mytilus</taxon>
    </lineage>
</organism>
<sequence length="193" mass="22817">MDKATWQKFQPAMDSFCRYLLQTHPNDNQIPQYLKQINDIVTNKQLNADEKERKKEDQKIKLKREIMKSYCEIDENRENAEVALKQENEKECLKTLKALQNKIDIDKRRVLKFGSQQGRLINKLTQNLRLKGVEICTYLASNGIVFSLSHCYALMDLWRMTSKYPKLLKCSMNLRDITRNIKLVDEICIELGW</sequence>
<dbReference type="EMBL" id="CACVKT020005367">
    <property type="protein sequence ID" value="CAC5394735.1"/>
    <property type="molecule type" value="Genomic_DNA"/>
</dbReference>
<proteinExistence type="predicted"/>
<name>A0A6J8CF02_MYTCO</name>
<dbReference type="AlphaFoldDB" id="A0A6J8CF02"/>
<dbReference type="OrthoDB" id="6013536at2759"/>
<evidence type="ECO:0000313" key="2">
    <source>
        <dbReference type="EMBL" id="CAC5394735.1"/>
    </source>
</evidence>